<proteinExistence type="predicted"/>
<organism evidence="1 2">
    <name type="scientific">Colletotrichum truncatum</name>
    <name type="common">Anthracnose fungus</name>
    <name type="synonym">Colletotrichum capsici</name>
    <dbReference type="NCBI Taxonomy" id="5467"/>
    <lineage>
        <taxon>Eukaryota</taxon>
        <taxon>Fungi</taxon>
        <taxon>Dikarya</taxon>
        <taxon>Ascomycota</taxon>
        <taxon>Pezizomycotina</taxon>
        <taxon>Sordariomycetes</taxon>
        <taxon>Hypocreomycetidae</taxon>
        <taxon>Glomerellales</taxon>
        <taxon>Glomerellaceae</taxon>
        <taxon>Colletotrichum</taxon>
        <taxon>Colletotrichum truncatum species complex</taxon>
    </lineage>
</organism>
<evidence type="ECO:0000313" key="2">
    <source>
        <dbReference type="Proteomes" id="UP000805649"/>
    </source>
</evidence>
<dbReference type="Proteomes" id="UP000805649">
    <property type="component" value="Unassembled WGS sequence"/>
</dbReference>
<name>A0ACC3YVU2_COLTU</name>
<accession>A0ACC3YVU2</accession>
<keyword evidence="2" id="KW-1185">Reference proteome</keyword>
<protein>
    <submittedName>
        <fullName evidence="1">Uncharacterized protein</fullName>
    </submittedName>
</protein>
<comment type="caution">
    <text evidence="1">The sequence shown here is derived from an EMBL/GenBank/DDBJ whole genome shotgun (WGS) entry which is preliminary data.</text>
</comment>
<evidence type="ECO:0000313" key="1">
    <source>
        <dbReference type="EMBL" id="KAL0936065.1"/>
    </source>
</evidence>
<dbReference type="EMBL" id="VUJX02000005">
    <property type="protein sequence ID" value="KAL0936065.1"/>
    <property type="molecule type" value="Genomic_DNA"/>
</dbReference>
<reference evidence="1 2" key="1">
    <citation type="journal article" date="2020" name="Phytopathology">
        <title>Genome Sequence Resources of Colletotrichum truncatum, C. plurivorum, C. musicola, and C. sojae: Four Species Pathogenic to Soybean (Glycine max).</title>
        <authorList>
            <person name="Rogerio F."/>
            <person name="Boufleur T.R."/>
            <person name="Ciampi-Guillardi M."/>
            <person name="Sukno S.A."/>
            <person name="Thon M.R."/>
            <person name="Massola Junior N.S."/>
            <person name="Baroncelli R."/>
        </authorList>
    </citation>
    <scope>NUCLEOTIDE SEQUENCE [LARGE SCALE GENOMIC DNA]</scope>
    <source>
        <strain evidence="1 2">CMES1059</strain>
    </source>
</reference>
<gene>
    <name evidence="1" type="ORF">CTRU02_208280</name>
</gene>
<sequence>MKFTTLAVFVSALSAVAAAPMPDTTPSNSPHQLFKRKSCPSYYRYKGVCNGTSCRWGLINYRCERGSCVGNGGGDGSCCGWPNGGSPAICPNGGF</sequence>